<sequence length="317" mass="34766">MATGDLTAVEGTDVYYVDVGAYDVPGYGSVYILDADRPAVVDTGLGTNVDVIVDALDEIGIDSLEYILATHVHLDHAGGAGYLADIYPEATVLIHDIGVRHLIDPSRLVEGTKAAVGEQWQYYDDPKPVPEDRIEGIEGGDEIDLGDRTVDVIHAPGHAPHQVLFHDRADDVLFSGDAAGIRPDDSDRLVPTSPPVNFDLEGCLDDADTIAERNPDYLCFGHFGAVAFTPALMDEYVDVLSSWVDSVCEKRAELADDDAVIEHFVETAELIEPWGERKSRAEARLNTKGVLRYLDQQEFFFVRLSTEKVDINRILSP</sequence>
<dbReference type="Gene3D" id="3.60.15.10">
    <property type="entry name" value="Ribonuclease Z/Hydroxyacylglutathione hydrolase-like"/>
    <property type="match status" value="1"/>
</dbReference>
<evidence type="ECO:0000313" key="2">
    <source>
        <dbReference type="EMBL" id="SEA37807.1"/>
    </source>
</evidence>
<proteinExistence type="predicted"/>
<feature type="domain" description="Metallo-beta-lactamase" evidence="1">
    <location>
        <begin position="27"/>
        <end position="222"/>
    </location>
</feature>
<dbReference type="Proteomes" id="UP000236755">
    <property type="component" value="Unassembled WGS sequence"/>
</dbReference>
<gene>
    <name evidence="2" type="ORF">SAMN04488065_2879</name>
</gene>
<dbReference type="InterPro" id="IPR001279">
    <property type="entry name" value="Metallo-B-lactamas"/>
</dbReference>
<protein>
    <submittedName>
        <fullName evidence="2">Glyoxylase, beta-lactamase superfamily II</fullName>
    </submittedName>
</protein>
<organism evidence="2 3">
    <name type="scientific">Haloplanus vescus</name>
    <dbReference type="NCBI Taxonomy" id="555874"/>
    <lineage>
        <taxon>Archaea</taxon>
        <taxon>Methanobacteriati</taxon>
        <taxon>Methanobacteriota</taxon>
        <taxon>Stenosarchaea group</taxon>
        <taxon>Halobacteria</taxon>
        <taxon>Halobacteriales</taxon>
        <taxon>Haloferacaceae</taxon>
        <taxon>Haloplanus</taxon>
    </lineage>
</organism>
<dbReference type="STRING" id="555874.SAMN04488065_2879"/>
<name>A0A1H4AQ07_9EURY</name>
<dbReference type="EMBL" id="FNQT01000007">
    <property type="protein sequence ID" value="SEA37807.1"/>
    <property type="molecule type" value="Genomic_DNA"/>
</dbReference>
<reference evidence="2 3" key="1">
    <citation type="submission" date="2016-10" db="EMBL/GenBank/DDBJ databases">
        <authorList>
            <person name="de Groot N.N."/>
        </authorList>
    </citation>
    <scope>NUCLEOTIDE SEQUENCE [LARGE SCALE GENOMIC DNA]</scope>
    <source>
        <strain evidence="2 3">CGMCC 1.8712</strain>
    </source>
</reference>
<evidence type="ECO:0000259" key="1">
    <source>
        <dbReference type="SMART" id="SM00849"/>
    </source>
</evidence>
<keyword evidence="3" id="KW-1185">Reference proteome</keyword>
<dbReference type="PANTHER" id="PTHR42951">
    <property type="entry name" value="METALLO-BETA-LACTAMASE DOMAIN-CONTAINING"/>
    <property type="match status" value="1"/>
</dbReference>
<dbReference type="InterPro" id="IPR050855">
    <property type="entry name" value="NDM-1-like"/>
</dbReference>
<dbReference type="CDD" id="cd07726">
    <property type="entry name" value="ST1585-like_MBL-fold"/>
    <property type="match status" value="1"/>
</dbReference>
<dbReference type="PANTHER" id="PTHR42951:SF4">
    <property type="entry name" value="ACYL-COENZYME A THIOESTERASE MBLAC2"/>
    <property type="match status" value="1"/>
</dbReference>
<dbReference type="RefSeq" id="WP_092635999.1">
    <property type="nucleotide sequence ID" value="NZ_FNQT01000007.1"/>
</dbReference>
<evidence type="ECO:0000313" key="3">
    <source>
        <dbReference type="Proteomes" id="UP000236755"/>
    </source>
</evidence>
<dbReference type="AlphaFoldDB" id="A0A1H4AQ07"/>
<dbReference type="OrthoDB" id="197151at2157"/>
<accession>A0A1H4AQ07</accession>
<dbReference type="InterPro" id="IPR036866">
    <property type="entry name" value="RibonucZ/Hydroxyglut_hydro"/>
</dbReference>
<dbReference type="Pfam" id="PF00753">
    <property type="entry name" value="Lactamase_B"/>
    <property type="match status" value="1"/>
</dbReference>
<dbReference type="SMART" id="SM00849">
    <property type="entry name" value="Lactamase_B"/>
    <property type="match status" value="1"/>
</dbReference>
<dbReference type="SUPFAM" id="SSF56281">
    <property type="entry name" value="Metallo-hydrolase/oxidoreductase"/>
    <property type="match status" value="1"/>
</dbReference>
<dbReference type="InterPro" id="IPR037482">
    <property type="entry name" value="ST1585_MBL-fold"/>
</dbReference>